<dbReference type="EMBL" id="UOEL01000041">
    <property type="protein sequence ID" value="VAW10821.1"/>
    <property type="molecule type" value="Genomic_DNA"/>
</dbReference>
<accession>A0A3B0SWN2</accession>
<proteinExistence type="predicted"/>
<protein>
    <submittedName>
        <fullName evidence="1">Uncharacterized protein</fullName>
    </submittedName>
</protein>
<sequence>MNYVSFHNSFLLHAPPKFVLNHITVDQQRRCLYLAFNEEPDVGNALVKNNYKVTFKGKKLNIVKVEVKKKSILLYPDLDTNKAEAIFSEIALASKTTTVDDKLFNIEIKNVRDVNGNFFNEWTIKEYDQFREFFTQQIKPNTSGSIDNLYMIKGKPIFKNQPLDRPENFDDYWMNTPLQKIKQ</sequence>
<dbReference type="AlphaFoldDB" id="A0A3B0SWN2"/>
<reference evidence="1" key="1">
    <citation type="submission" date="2018-06" db="EMBL/GenBank/DDBJ databases">
        <authorList>
            <person name="Zhirakovskaya E."/>
        </authorList>
    </citation>
    <scope>NUCLEOTIDE SEQUENCE</scope>
</reference>
<evidence type="ECO:0000313" key="1">
    <source>
        <dbReference type="EMBL" id="VAW10821.1"/>
    </source>
</evidence>
<gene>
    <name evidence="1" type="ORF">MNBD_BACTEROID03-895</name>
</gene>
<organism evidence="1">
    <name type="scientific">hydrothermal vent metagenome</name>
    <dbReference type="NCBI Taxonomy" id="652676"/>
    <lineage>
        <taxon>unclassified sequences</taxon>
        <taxon>metagenomes</taxon>
        <taxon>ecological metagenomes</taxon>
    </lineage>
</organism>
<name>A0A3B0SWN2_9ZZZZ</name>